<feature type="region of interest" description="Disordered" evidence="1">
    <location>
        <begin position="753"/>
        <end position="780"/>
    </location>
</feature>
<protein>
    <recommendedName>
        <fullName evidence="2">DH domain-containing protein</fullName>
    </recommendedName>
</protein>
<dbReference type="GO" id="GO:0005085">
    <property type="term" value="F:guanyl-nucleotide exchange factor activity"/>
    <property type="evidence" value="ECO:0007669"/>
    <property type="project" value="InterPro"/>
</dbReference>
<feature type="compositionally biased region" description="Low complexity" evidence="1">
    <location>
        <begin position="50"/>
        <end position="76"/>
    </location>
</feature>
<feature type="compositionally biased region" description="Low complexity" evidence="1">
    <location>
        <begin position="18"/>
        <end position="41"/>
    </location>
</feature>
<feature type="region of interest" description="Disordered" evidence="1">
    <location>
        <begin position="306"/>
        <end position="330"/>
    </location>
</feature>
<feature type="region of interest" description="Disordered" evidence="1">
    <location>
        <begin position="167"/>
        <end position="200"/>
    </location>
</feature>
<comment type="caution">
    <text evidence="3">The sequence shown here is derived from an EMBL/GenBank/DDBJ whole genome shotgun (WGS) entry which is preliminary data.</text>
</comment>
<dbReference type="PANTHER" id="PTHR22834">
    <property type="entry name" value="NUCLEAR FUSION PROTEIN FUS2"/>
    <property type="match status" value="1"/>
</dbReference>
<feature type="region of interest" description="Disordered" evidence="1">
    <location>
        <begin position="853"/>
        <end position="970"/>
    </location>
</feature>
<dbReference type="PANTHER" id="PTHR22834:SF20">
    <property type="entry name" value="SH3 DOMAIN-CONTAINING PROTEIN"/>
    <property type="match status" value="1"/>
</dbReference>
<evidence type="ECO:0000256" key="1">
    <source>
        <dbReference type="SAM" id="MobiDB-lite"/>
    </source>
</evidence>
<sequence>MGAISSRTISVACPGRHPGLTAATSTTLGGPPSRMFQSSSSPPSPSAIKNPMSPLNSPHSSLPNSLSNLSMNESHSVSSGRPSATSSITSVLSTSLPLSHNTTKTLPRVPSDYSLGLQLMSPASLDREPIAPMAKRKHALLELLSSERVYANDLALMRHIHIPMALGHSPHFQPPDSPSAEVDGPPSTRSTSSRSALSSSTPLIFKDEAINKPPMTAEDVRVIFSNTEDLAVFADVFAERIEVALGDTLDVADDSSPGISDADSRVDAVGELFLEVAPTLKQLYTTYITRHPLALSRLTMLTALGPGPEKASTSNSFTDPKGSGHGESRIPGITPEMQFYLAKTRALTQRHTHAWDLPSLLIKASENLRYAAEIFHYLRLIQFHQPVQRLLKYPLLIQSIIQPTQAFNPDHPDLPYLIKAKDVLEVIARDVNESRRRWEVVKAVLEGYGFGPPVFRLAPPVRSPSSSVSINAKAFSFARNFGGGKTTKRSKSAGSGAPPPNAFGHRSKHSPRPPGDEIAPNPLTRIQSLKTKLKTNFATFTPPPGAAEEASATVAELTAWEARLRQSEVVLRDFFRILIVEWSRSVQDVFIALRGWGIRFGHVIEDPVRDAKSDDAIKSFVELVDSLMVLWTDLNGSLQSMLQPILTSLLETLARPLTLVQHAIALHPLHLQHLSTPYVKNRSPYLVSSSKTFLALHAQLRIEMPSYLALFDRGFAGIVIKASKLQARFWEECWTRWSLFAIGVGVNGEGMRLPPNMAPVPDEGTSDSGPPPHSSGFNSSNPTIFPSPEIFLENDEPEVLWHFRRRWEPVNHVIGELMIVQPRLLRPRESDPSVIDIRSSVTSSLLASVSSEMLNSMTTSTSSPSSPHTRPRTPERGTASSPQSTRSPQITRGRSGTTSSQPSETSNTPFETPTSVNAPPKPPTENRKVGHKKSGRVEVAPNVSAQPHSKAEKGLEKQRGKVKSKGSSSSVMSGVFFSGLMGGSLLSPGLPPPTEGTTGYASLTKGQEVDDEAAHRRSRRRSDREEERRRQREAEAHSVPQRTNDEFFDLIPLHSTDASAPTLPTLEQMSPLSISPRSFLADSPSRVRHPYTFASHPPSPSSPQSGELGMWESLFDASRQSYLFHSHGRVHSEHSLPPLRPLAFTGTDVQTHFSGSASHDNAPVNTLELRPVYNSPSLQYADPEPPTPEHETLYVVSCVHPFHPPNGAMHLGLSFLTLDVGDVVDILLEDGHPSTHEGLPISIDDGDDCMLVGRDERDNIGWCLASFVMPLI</sequence>
<dbReference type="SUPFAM" id="SSF48065">
    <property type="entry name" value="DBL homology domain (DH-domain)"/>
    <property type="match status" value="1"/>
</dbReference>
<dbReference type="InterPro" id="IPR051492">
    <property type="entry name" value="Dynamin-Rho_GEF"/>
</dbReference>
<dbReference type="OrthoDB" id="10256089at2759"/>
<evidence type="ECO:0000313" key="3">
    <source>
        <dbReference type="EMBL" id="KAF9507775.1"/>
    </source>
</evidence>
<accession>A0A9P6DRN3</accession>
<dbReference type="Gene3D" id="1.20.900.10">
    <property type="entry name" value="Dbl homology (DH) domain"/>
    <property type="match status" value="1"/>
</dbReference>
<feature type="compositionally biased region" description="Polar residues" evidence="1">
    <location>
        <begin position="878"/>
        <end position="917"/>
    </location>
</feature>
<feature type="compositionally biased region" description="Basic and acidic residues" evidence="1">
    <location>
        <begin position="949"/>
        <end position="959"/>
    </location>
</feature>
<dbReference type="EMBL" id="MU129073">
    <property type="protein sequence ID" value="KAF9507775.1"/>
    <property type="molecule type" value="Genomic_DNA"/>
</dbReference>
<feature type="region of interest" description="Disordered" evidence="1">
    <location>
        <begin position="1"/>
        <end position="88"/>
    </location>
</feature>
<evidence type="ECO:0000313" key="4">
    <source>
        <dbReference type="Proteomes" id="UP000886523"/>
    </source>
</evidence>
<reference evidence="3" key="1">
    <citation type="journal article" date="2020" name="Nat. Commun.">
        <title>Large-scale genome sequencing of mycorrhizal fungi provides insights into the early evolution of symbiotic traits.</title>
        <authorList>
            <person name="Miyauchi S."/>
            <person name="Kiss E."/>
            <person name="Kuo A."/>
            <person name="Drula E."/>
            <person name="Kohler A."/>
            <person name="Sanchez-Garcia M."/>
            <person name="Morin E."/>
            <person name="Andreopoulos B."/>
            <person name="Barry K.W."/>
            <person name="Bonito G."/>
            <person name="Buee M."/>
            <person name="Carver A."/>
            <person name="Chen C."/>
            <person name="Cichocki N."/>
            <person name="Clum A."/>
            <person name="Culley D."/>
            <person name="Crous P.W."/>
            <person name="Fauchery L."/>
            <person name="Girlanda M."/>
            <person name="Hayes R.D."/>
            <person name="Keri Z."/>
            <person name="LaButti K."/>
            <person name="Lipzen A."/>
            <person name="Lombard V."/>
            <person name="Magnuson J."/>
            <person name="Maillard F."/>
            <person name="Murat C."/>
            <person name="Nolan M."/>
            <person name="Ohm R.A."/>
            <person name="Pangilinan J."/>
            <person name="Pereira M.F."/>
            <person name="Perotto S."/>
            <person name="Peter M."/>
            <person name="Pfister S."/>
            <person name="Riley R."/>
            <person name="Sitrit Y."/>
            <person name="Stielow J.B."/>
            <person name="Szollosi G."/>
            <person name="Zifcakova L."/>
            <person name="Stursova M."/>
            <person name="Spatafora J.W."/>
            <person name="Tedersoo L."/>
            <person name="Vaario L.M."/>
            <person name="Yamada A."/>
            <person name="Yan M."/>
            <person name="Wang P."/>
            <person name="Xu J."/>
            <person name="Bruns T."/>
            <person name="Baldrian P."/>
            <person name="Vilgalys R."/>
            <person name="Dunand C."/>
            <person name="Henrissat B."/>
            <person name="Grigoriev I.V."/>
            <person name="Hibbett D."/>
            <person name="Nagy L.G."/>
            <person name="Martin F.M."/>
        </authorList>
    </citation>
    <scope>NUCLEOTIDE SEQUENCE</scope>
    <source>
        <strain evidence="3">UP504</strain>
    </source>
</reference>
<feature type="region of interest" description="Disordered" evidence="1">
    <location>
        <begin position="987"/>
        <end position="1045"/>
    </location>
</feature>
<dbReference type="GO" id="GO:0031991">
    <property type="term" value="P:regulation of actomyosin contractile ring contraction"/>
    <property type="evidence" value="ECO:0007669"/>
    <property type="project" value="TreeGrafter"/>
</dbReference>
<evidence type="ECO:0000259" key="2">
    <source>
        <dbReference type="PROSITE" id="PS50010"/>
    </source>
</evidence>
<organism evidence="3 4">
    <name type="scientific">Hydnum rufescens UP504</name>
    <dbReference type="NCBI Taxonomy" id="1448309"/>
    <lineage>
        <taxon>Eukaryota</taxon>
        <taxon>Fungi</taxon>
        <taxon>Dikarya</taxon>
        <taxon>Basidiomycota</taxon>
        <taxon>Agaricomycotina</taxon>
        <taxon>Agaricomycetes</taxon>
        <taxon>Cantharellales</taxon>
        <taxon>Hydnaceae</taxon>
        <taxon>Hydnum</taxon>
    </lineage>
</organism>
<proteinExistence type="predicted"/>
<feature type="region of interest" description="Disordered" evidence="1">
    <location>
        <begin position="481"/>
        <end position="522"/>
    </location>
</feature>
<dbReference type="GO" id="GO:0005737">
    <property type="term" value="C:cytoplasm"/>
    <property type="evidence" value="ECO:0007669"/>
    <property type="project" value="TreeGrafter"/>
</dbReference>
<dbReference type="PROSITE" id="PS50010">
    <property type="entry name" value="DH_2"/>
    <property type="match status" value="1"/>
</dbReference>
<dbReference type="AlphaFoldDB" id="A0A9P6DRN3"/>
<dbReference type="InterPro" id="IPR035899">
    <property type="entry name" value="DBL_dom_sf"/>
</dbReference>
<feature type="compositionally biased region" description="Low complexity" evidence="1">
    <location>
        <begin position="185"/>
        <end position="200"/>
    </location>
</feature>
<feature type="compositionally biased region" description="Basic and acidic residues" evidence="1">
    <location>
        <begin position="1022"/>
        <end position="1036"/>
    </location>
</feature>
<gene>
    <name evidence="3" type="ORF">BS47DRAFT_1488683</name>
</gene>
<feature type="domain" description="DH" evidence="2">
    <location>
        <begin position="135"/>
        <end position="434"/>
    </location>
</feature>
<dbReference type="Proteomes" id="UP000886523">
    <property type="component" value="Unassembled WGS sequence"/>
</dbReference>
<dbReference type="Pfam" id="PF00621">
    <property type="entry name" value="RhoGEF"/>
    <property type="match status" value="1"/>
</dbReference>
<name>A0A9P6DRN3_9AGAM</name>
<dbReference type="InterPro" id="IPR000219">
    <property type="entry name" value="DH_dom"/>
</dbReference>
<keyword evidence="4" id="KW-1185">Reference proteome</keyword>
<feature type="compositionally biased region" description="Low complexity" evidence="1">
    <location>
        <begin position="858"/>
        <end position="868"/>
    </location>
</feature>
<dbReference type="GO" id="GO:0032955">
    <property type="term" value="P:regulation of division septum assembly"/>
    <property type="evidence" value="ECO:0007669"/>
    <property type="project" value="TreeGrafter"/>
</dbReference>